<proteinExistence type="inferred from homology"/>
<evidence type="ECO:0000256" key="3">
    <source>
        <dbReference type="ARBA" id="ARBA00022452"/>
    </source>
</evidence>
<dbReference type="InterPro" id="IPR036942">
    <property type="entry name" value="Beta-barrel_TonB_sf"/>
</dbReference>
<evidence type="ECO:0000256" key="4">
    <source>
        <dbReference type="ARBA" id="ARBA00022692"/>
    </source>
</evidence>
<name>A0ABN6L5U6_9BACT</name>
<accession>A0ABN6L5U6</accession>
<dbReference type="SUPFAM" id="SSF56935">
    <property type="entry name" value="Porins"/>
    <property type="match status" value="1"/>
</dbReference>
<dbReference type="InterPro" id="IPR037066">
    <property type="entry name" value="Plug_dom_sf"/>
</dbReference>
<dbReference type="InterPro" id="IPR012910">
    <property type="entry name" value="Plug_dom"/>
</dbReference>
<dbReference type="InterPro" id="IPR039426">
    <property type="entry name" value="TonB-dep_rcpt-like"/>
</dbReference>
<evidence type="ECO:0000256" key="5">
    <source>
        <dbReference type="ARBA" id="ARBA00023136"/>
    </source>
</evidence>
<keyword evidence="4 7" id="KW-0812">Transmembrane</keyword>
<evidence type="ECO:0000259" key="8">
    <source>
        <dbReference type="Pfam" id="PF07715"/>
    </source>
</evidence>
<dbReference type="EMBL" id="AP025292">
    <property type="protein sequence ID" value="BDC98539.1"/>
    <property type="molecule type" value="Genomic_DNA"/>
</dbReference>
<dbReference type="InterPro" id="IPR008969">
    <property type="entry name" value="CarboxyPept-like_regulatory"/>
</dbReference>
<evidence type="ECO:0000256" key="2">
    <source>
        <dbReference type="ARBA" id="ARBA00022448"/>
    </source>
</evidence>
<dbReference type="Pfam" id="PF13715">
    <property type="entry name" value="CarbopepD_reg_2"/>
    <property type="match status" value="1"/>
</dbReference>
<dbReference type="Pfam" id="PF07715">
    <property type="entry name" value="Plug"/>
    <property type="match status" value="1"/>
</dbReference>
<keyword evidence="5 7" id="KW-0472">Membrane</keyword>
<keyword evidence="2 7" id="KW-0813">Transport</keyword>
<evidence type="ECO:0000313" key="10">
    <source>
        <dbReference type="Proteomes" id="UP001354989"/>
    </source>
</evidence>
<dbReference type="Proteomes" id="UP001354989">
    <property type="component" value="Chromosome"/>
</dbReference>
<reference evidence="9 10" key="1">
    <citation type="submission" date="2021-12" db="EMBL/GenBank/DDBJ databases">
        <title>Genome sequencing of bacteria with rrn-lacking chromosome and rrn-plasmid.</title>
        <authorList>
            <person name="Anda M."/>
            <person name="Iwasaki W."/>
        </authorList>
    </citation>
    <scope>NUCLEOTIDE SEQUENCE [LARGE SCALE GENOMIC DNA]</scope>
    <source>
        <strain evidence="9 10">NBRC 101262</strain>
    </source>
</reference>
<keyword evidence="9" id="KW-0176">Collagen</keyword>
<keyword evidence="6 7" id="KW-0998">Cell outer membrane</keyword>
<evidence type="ECO:0000256" key="7">
    <source>
        <dbReference type="PROSITE-ProRule" id="PRU01360"/>
    </source>
</evidence>
<comment type="similarity">
    <text evidence="7">Belongs to the TonB-dependent receptor family.</text>
</comment>
<evidence type="ECO:0000256" key="6">
    <source>
        <dbReference type="ARBA" id="ARBA00023237"/>
    </source>
</evidence>
<keyword evidence="10" id="KW-1185">Reference proteome</keyword>
<feature type="domain" description="TonB-dependent receptor plug" evidence="8">
    <location>
        <begin position="150"/>
        <end position="237"/>
    </location>
</feature>
<comment type="subcellular location">
    <subcellularLocation>
        <location evidence="1 7">Cell outer membrane</location>
        <topology evidence="1 7">Multi-pass membrane protein</topology>
    </subcellularLocation>
</comment>
<gene>
    <name evidence="9" type="ORF">PEPS_08200</name>
</gene>
<organism evidence="9 10">
    <name type="scientific">Persicobacter psychrovividus</name>
    <dbReference type="NCBI Taxonomy" id="387638"/>
    <lineage>
        <taxon>Bacteria</taxon>
        <taxon>Pseudomonadati</taxon>
        <taxon>Bacteroidota</taxon>
        <taxon>Cytophagia</taxon>
        <taxon>Cytophagales</taxon>
        <taxon>Persicobacteraceae</taxon>
        <taxon>Persicobacter</taxon>
    </lineage>
</organism>
<evidence type="ECO:0000313" key="9">
    <source>
        <dbReference type="EMBL" id="BDC98539.1"/>
    </source>
</evidence>
<evidence type="ECO:0000256" key="1">
    <source>
        <dbReference type="ARBA" id="ARBA00004571"/>
    </source>
</evidence>
<protein>
    <submittedName>
        <fullName evidence="9">Collagen-binding protein</fullName>
    </submittedName>
</protein>
<keyword evidence="3 7" id="KW-1134">Transmembrane beta strand</keyword>
<dbReference type="SUPFAM" id="SSF49464">
    <property type="entry name" value="Carboxypeptidase regulatory domain-like"/>
    <property type="match status" value="1"/>
</dbReference>
<sequence length="786" mass="87750">MVALGHLNIPTINMRRIIAGLWLLLFVCTAVMGQGQKYTLSGTIKDANTGEDLMMAYAVVVGQAGVGTTSNEYGFYALKLPTGTYDIQFSYIGYEPIVKTVKLTKNQSINIRLSPAVKQMEEVVISAEREDANVTQNNAGAVYLSPKSMKDLPTFGGETDIVKAIQTTAGVKPAGDGSAGYYVRGGGLDQNLVLLDEAPVYNPSHLLGFFSVFNSDALKGATMYKGATMPEYGGRTASVMDIRMKDGNNQNFSGSGGIGTIASRLTLEGPIVKDKGSFIISGRRTYVDMFLGLSDRFDGSSLYFYDLNMKANYQVSSKDRVFVSGYFGRDKFGFDDAMGIDWGNATGTLRWNHIFSGQLFSNTSLVFSDYQYGVSMGSGEESVGLESVIRDFNLKQDFSLNLHPNHDLKFGANVIQHTIQPGNVVAGAESGVNSTKAEEKYGYESAFYIQHEAKVGSKWQLNYGLRYSMFHQVGAGNQYTYDASGNVTSKKYFESGEVMAFHGGFEPRFMGTYLINDQSSLKMGLNRNYQYMHMLTNSTSSSPTDTWVMSSNNIKPQIADQISLGYFRNFSNNMYEFSTEVYYKEMQNVIDYKDGADVFHNEHLEGDLAYGDGKAYGIEFMFKKTQGRFTGWASYTLSRSLRQIDGINRGEWYASRQDRIHDFSLVGAYKLNDKFTVSGNYMFYTGDAVTFPTGRQIIDGKVVPVYSDRNSYRMPNYRRLDLSLTKIIKKTPKFESSWNISLYNTFGTENAYTISFRPSEDDPQVTEAVQVALFRWVPSFTYNFKF</sequence>
<dbReference type="PROSITE" id="PS52016">
    <property type="entry name" value="TONB_DEPENDENT_REC_3"/>
    <property type="match status" value="1"/>
</dbReference>
<dbReference type="Gene3D" id="2.40.170.20">
    <property type="entry name" value="TonB-dependent receptor, beta-barrel domain"/>
    <property type="match status" value="1"/>
</dbReference>
<dbReference type="Gene3D" id="2.60.40.1120">
    <property type="entry name" value="Carboxypeptidase-like, regulatory domain"/>
    <property type="match status" value="1"/>
</dbReference>
<dbReference type="Gene3D" id="2.170.130.10">
    <property type="entry name" value="TonB-dependent receptor, plug domain"/>
    <property type="match status" value="1"/>
</dbReference>